<dbReference type="Gene3D" id="3.40.50.2000">
    <property type="entry name" value="Glycogen Phosphorylase B"/>
    <property type="match status" value="1"/>
</dbReference>
<protein>
    <submittedName>
        <fullName evidence="2">Spore maturation protein CgeB</fullName>
    </submittedName>
</protein>
<accession>A0A1G9XD11</accession>
<dbReference type="AlphaFoldDB" id="A0A1G9XD11"/>
<name>A0A1G9XD11_9FIRM</name>
<evidence type="ECO:0000259" key="1">
    <source>
        <dbReference type="Pfam" id="PF13524"/>
    </source>
</evidence>
<dbReference type="OrthoDB" id="7019976at2"/>
<proteinExistence type="predicted"/>
<dbReference type="Proteomes" id="UP000187651">
    <property type="component" value="Unassembled WGS sequence"/>
</dbReference>
<feature type="domain" description="Spore protein YkvP/CgeB glycosyl transferase-like" evidence="1">
    <location>
        <begin position="258"/>
        <end position="394"/>
    </location>
</feature>
<keyword evidence="3" id="KW-1185">Reference proteome</keyword>
<gene>
    <name evidence="2" type="ORF">SAMN05216544_1454</name>
</gene>
<evidence type="ECO:0000313" key="2">
    <source>
        <dbReference type="EMBL" id="SDM94682.1"/>
    </source>
</evidence>
<reference evidence="3" key="1">
    <citation type="submission" date="2016-10" db="EMBL/GenBank/DDBJ databases">
        <authorList>
            <person name="Varghese N."/>
            <person name="Submissions S."/>
        </authorList>
    </citation>
    <scope>NUCLEOTIDE SEQUENCE [LARGE SCALE GENOMIC DNA]</scope>
    <source>
        <strain evidence="3">M83</strain>
    </source>
</reference>
<dbReference type="Pfam" id="PF13524">
    <property type="entry name" value="Glyco_trans_1_2"/>
    <property type="match status" value="1"/>
</dbReference>
<dbReference type="RefSeq" id="WP_074521593.1">
    <property type="nucleotide sequence ID" value="NZ_FNHZ01000004.1"/>
</dbReference>
<dbReference type="InterPro" id="IPR055259">
    <property type="entry name" value="YkvP/CgeB_Glyco_trans-like"/>
</dbReference>
<sequence>MKVLIYKWKVFNQEDIAEAFFDYGYEVVEYEEPSVYLDEEKGLKFHDNNELTNIIKGVDMVFSFNYFAHISDICNKLGIIYISYTVDSPLISLYHNSIYNPCNYIFVFDKFFYYQLKELELLHLFYLPLGANAKRIESQLEKSNIPSCLDIKDYKYDLSFVGGMYHRNSYDNIKDKLDEDLRKFFNEVLKEQLFSPGMDIIDNSLSVELLTKLLEITDFKQSEGSFSDILTVFTNTFLGFKLANIERVVMLNALAAALKNYGYKVDLFTDDTDNNLENVILHNTVDYNTKMPEIFRQSKINLNISLRNIRTGIPLRVWDVLASGGFLLTNKQIELEDYFKIGEDLVVFESIDEAVTKSLYYLEHEKERKEIARSGFERVKKYHSYRQRIGNILDCIAGNKE</sequence>
<organism evidence="2 3">
    <name type="scientific">Lachnospira pectinoschiza</name>
    <dbReference type="NCBI Taxonomy" id="28052"/>
    <lineage>
        <taxon>Bacteria</taxon>
        <taxon>Bacillati</taxon>
        <taxon>Bacillota</taxon>
        <taxon>Clostridia</taxon>
        <taxon>Lachnospirales</taxon>
        <taxon>Lachnospiraceae</taxon>
        <taxon>Lachnospira</taxon>
    </lineage>
</organism>
<dbReference type="EMBL" id="FNHZ01000004">
    <property type="protein sequence ID" value="SDM94682.1"/>
    <property type="molecule type" value="Genomic_DNA"/>
</dbReference>
<evidence type="ECO:0000313" key="3">
    <source>
        <dbReference type="Proteomes" id="UP000187651"/>
    </source>
</evidence>